<feature type="active site" description="Proton acceptor" evidence="6">
    <location>
        <position position="388"/>
    </location>
</feature>
<evidence type="ECO:0000256" key="6">
    <source>
        <dbReference type="PIRSR" id="PIRSR000429-1"/>
    </source>
</evidence>
<dbReference type="EMBL" id="BLAF01000012">
    <property type="protein sequence ID" value="GES19472.1"/>
    <property type="molecule type" value="Genomic_DNA"/>
</dbReference>
<dbReference type="FunFam" id="3.40.47.10:FF:000010">
    <property type="entry name" value="Acetyl-CoA acetyltransferase (Thiolase)"/>
    <property type="match status" value="1"/>
</dbReference>
<evidence type="ECO:0000256" key="3">
    <source>
        <dbReference type="ARBA" id="ARBA00022679"/>
    </source>
</evidence>
<evidence type="ECO:0000313" key="11">
    <source>
        <dbReference type="Proteomes" id="UP000377595"/>
    </source>
</evidence>
<keyword evidence="3 7" id="KW-0808">Transferase</keyword>
<dbReference type="InterPro" id="IPR020610">
    <property type="entry name" value="Thiolase_AS"/>
</dbReference>
<dbReference type="Pfam" id="PF00108">
    <property type="entry name" value="Thiolase_N"/>
    <property type="match status" value="1"/>
</dbReference>
<feature type="domain" description="Thiolase N-terminal" evidence="8">
    <location>
        <begin position="7"/>
        <end position="268"/>
    </location>
</feature>
<dbReference type="Proteomes" id="UP000377595">
    <property type="component" value="Unassembled WGS sequence"/>
</dbReference>
<evidence type="ECO:0000313" key="10">
    <source>
        <dbReference type="EMBL" id="GES19472.1"/>
    </source>
</evidence>
<accession>A0A5M3XFF3</accession>
<reference evidence="10 11" key="1">
    <citation type="submission" date="2019-10" db="EMBL/GenBank/DDBJ databases">
        <title>Whole genome shotgun sequence of Acrocarpospora pleiomorpha NBRC 16267.</title>
        <authorList>
            <person name="Ichikawa N."/>
            <person name="Kimura A."/>
            <person name="Kitahashi Y."/>
            <person name="Komaki H."/>
            <person name="Oguchi A."/>
        </authorList>
    </citation>
    <scope>NUCLEOTIDE SEQUENCE [LARGE SCALE GENOMIC DNA]</scope>
    <source>
        <strain evidence="10 11">NBRC 16267</strain>
    </source>
</reference>
<evidence type="ECO:0000256" key="2">
    <source>
        <dbReference type="ARBA" id="ARBA00012705"/>
    </source>
</evidence>
<evidence type="ECO:0000259" key="8">
    <source>
        <dbReference type="Pfam" id="PF00108"/>
    </source>
</evidence>
<evidence type="ECO:0000256" key="5">
    <source>
        <dbReference type="ARBA" id="ARBA00040529"/>
    </source>
</evidence>
<evidence type="ECO:0000259" key="9">
    <source>
        <dbReference type="Pfam" id="PF02803"/>
    </source>
</evidence>
<dbReference type="InterPro" id="IPR020616">
    <property type="entry name" value="Thiolase_N"/>
</dbReference>
<dbReference type="NCBIfam" id="TIGR01930">
    <property type="entry name" value="AcCoA-C-Actrans"/>
    <property type="match status" value="1"/>
</dbReference>
<name>A0A5M3XFF3_9ACTN</name>
<comment type="similarity">
    <text evidence="1 7">Belongs to the thiolase-like superfamily. Thiolase family.</text>
</comment>
<evidence type="ECO:0000256" key="4">
    <source>
        <dbReference type="ARBA" id="ARBA00023315"/>
    </source>
</evidence>
<feature type="domain" description="Thiolase C-terminal" evidence="9">
    <location>
        <begin position="278"/>
        <end position="400"/>
    </location>
</feature>
<dbReference type="PIRSF" id="PIRSF000429">
    <property type="entry name" value="Ac-CoA_Ac_transf"/>
    <property type="match status" value="1"/>
</dbReference>
<keyword evidence="4 7" id="KW-0012">Acyltransferase</keyword>
<gene>
    <name evidence="10" type="ORF">Aple_023680</name>
</gene>
<organism evidence="10 11">
    <name type="scientific">Acrocarpospora pleiomorpha</name>
    <dbReference type="NCBI Taxonomy" id="90975"/>
    <lineage>
        <taxon>Bacteria</taxon>
        <taxon>Bacillati</taxon>
        <taxon>Actinomycetota</taxon>
        <taxon>Actinomycetes</taxon>
        <taxon>Streptosporangiales</taxon>
        <taxon>Streptosporangiaceae</taxon>
        <taxon>Acrocarpospora</taxon>
    </lineage>
</organism>
<protein>
    <recommendedName>
        <fullName evidence="5">Probable acetyl-CoA acetyltransferase</fullName>
        <ecNumber evidence="2">2.3.1.9</ecNumber>
    </recommendedName>
</protein>
<dbReference type="CDD" id="cd00751">
    <property type="entry name" value="thiolase"/>
    <property type="match status" value="1"/>
</dbReference>
<dbReference type="InterPro" id="IPR016039">
    <property type="entry name" value="Thiolase-like"/>
</dbReference>
<dbReference type="RefSeq" id="WP_155344565.1">
    <property type="nucleotide sequence ID" value="NZ_BAAAHM010000022.1"/>
</dbReference>
<dbReference type="PANTHER" id="PTHR18919:SF107">
    <property type="entry name" value="ACETYL-COA ACETYLTRANSFERASE, CYTOSOLIC"/>
    <property type="match status" value="1"/>
</dbReference>
<dbReference type="AlphaFoldDB" id="A0A5M3XFF3"/>
<feature type="active site" description="Acyl-thioester intermediate" evidence="6">
    <location>
        <position position="91"/>
    </location>
</feature>
<comment type="caution">
    <text evidence="10">The sequence shown here is derived from an EMBL/GenBank/DDBJ whole genome shotgun (WGS) entry which is preliminary data.</text>
</comment>
<dbReference type="Gene3D" id="3.40.47.10">
    <property type="match status" value="2"/>
</dbReference>
<dbReference type="InterPro" id="IPR002155">
    <property type="entry name" value="Thiolase"/>
</dbReference>
<keyword evidence="11" id="KW-1185">Reference proteome</keyword>
<dbReference type="Pfam" id="PF02803">
    <property type="entry name" value="Thiolase_C"/>
    <property type="match status" value="1"/>
</dbReference>
<dbReference type="NCBIfam" id="NF004853">
    <property type="entry name" value="PRK06205.1"/>
    <property type="match status" value="1"/>
</dbReference>
<dbReference type="InterPro" id="IPR020617">
    <property type="entry name" value="Thiolase_C"/>
</dbReference>
<dbReference type="SUPFAM" id="SSF53901">
    <property type="entry name" value="Thiolase-like"/>
    <property type="match status" value="2"/>
</dbReference>
<dbReference type="EC" id="2.3.1.9" evidence="2"/>
<dbReference type="PROSITE" id="PS00099">
    <property type="entry name" value="THIOLASE_3"/>
    <property type="match status" value="1"/>
</dbReference>
<proteinExistence type="inferred from homology"/>
<dbReference type="OrthoDB" id="3761315at2"/>
<sequence length="407" mass="42549">MNSARDVVITAPVRTPIGRYGGGLKSFSAADLGALVLRGLLARTGVAGEAIDDVVVGHANGNSEAPAIGRVIALDAGLPDTVPGQHVDRRCGSGLQAVINAVMQVHCGAHDLVVAAGVESMSNVPFYSTDMRWGGARSGIRVHDALVRGRVTAGGRFHRIAGGMVETAENLRAQYGISREEQDALAAESHRRAVAAQRAGLFRDEIIPVEIPGKEEVRDDEHPRPGTTAERLAKLTPVLDGVIEGATVTAGNASGQNDAAAACIVTTRERARQLELRPALRLRSWAVAGVGPEVMGIGPVPATARALAIADLSLDDIDLIELNEAFAAQALAVMREWDVTDGDRDRINVNGSGISLGHPVGATGLRMLATLARELDRRRGRYGLATMCIGGGQGLAAVFEACDGEAQ</sequence>
<feature type="active site" description="Proton acceptor" evidence="6">
    <location>
        <position position="358"/>
    </location>
</feature>
<dbReference type="PANTHER" id="PTHR18919">
    <property type="entry name" value="ACETYL-COA C-ACYLTRANSFERASE"/>
    <property type="match status" value="1"/>
</dbReference>
<evidence type="ECO:0000256" key="1">
    <source>
        <dbReference type="ARBA" id="ARBA00010982"/>
    </source>
</evidence>
<dbReference type="GO" id="GO:0003985">
    <property type="term" value="F:acetyl-CoA C-acetyltransferase activity"/>
    <property type="evidence" value="ECO:0007669"/>
    <property type="project" value="UniProtKB-EC"/>
</dbReference>
<evidence type="ECO:0000256" key="7">
    <source>
        <dbReference type="RuleBase" id="RU003557"/>
    </source>
</evidence>